<evidence type="ECO:0008006" key="3">
    <source>
        <dbReference type="Google" id="ProtNLM"/>
    </source>
</evidence>
<name>A0ABS5SV82_9GAMM</name>
<proteinExistence type="predicted"/>
<protein>
    <recommendedName>
        <fullName evidence="3">Beta-lactamase-inhibitor-like PepSY-like domain-containing protein</fullName>
    </recommendedName>
</protein>
<accession>A0ABS5SV82</accession>
<sequence>MVFRDKGDAVVLKNSICIASESGDVLDYYMLSYSVNNYHPPLIMEDDIAKKYPNTCIKIELVNNADYGLVYTINGRNYRFEFNIDVNGKITNTYSKS</sequence>
<evidence type="ECO:0000313" key="1">
    <source>
        <dbReference type="EMBL" id="MBT0723807.1"/>
    </source>
</evidence>
<dbReference type="Proteomes" id="UP000790096">
    <property type="component" value="Unassembled WGS sequence"/>
</dbReference>
<evidence type="ECO:0000313" key="2">
    <source>
        <dbReference type="Proteomes" id="UP000790096"/>
    </source>
</evidence>
<gene>
    <name evidence="1" type="ORF">HH682_04990</name>
</gene>
<reference evidence="1 2" key="1">
    <citation type="submission" date="2020-04" db="EMBL/GenBank/DDBJ databases">
        <title>Genome sequencing of Rosenbergiella species.</title>
        <authorList>
            <person name="Alvarez-Perez S."/>
            <person name="Lievens B."/>
        </authorList>
    </citation>
    <scope>NUCLEOTIDE SEQUENCE [LARGE SCALE GENOMIC DNA]</scope>
    <source>
        <strain evidence="1 2">S61</strain>
    </source>
</reference>
<comment type="caution">
    <text evidence="1">The sequence shown here is derived from an EMBL/GenBank/DDBJ whole genome shotgun (WGS) entry which is preliminary data.</text>
</comment>
<dbReference type="RefSeq" id="WP_214236514.1">
    <property type="nucleotide sequence ID" value="NZ_JABBFR010000005.1"/>
</dbReference>
<organism evidence="1 2">
    <name type="scientific">Rosenbergiella gaditana</name>
    <dbReference type="NCBI Taxonomy" id="2726987"/>
    <lineage>
        <taxon>Bacteria</taxon>
        <taxon>Pseudomonadati</taxon>
        <taxon>Pseudomonadota</taxon>
        <taxon>Gammaproteobacteria</taxon>
        <taxon>Enterobacterales</taxon>
        <taxon>Erwiniaceae</taxon>
        <taxon>Rosenbergiella</taxon>
    </lineage>
</organism>
<dbReference type="EMBL" id="JABBFR010000005">
    <property type="protein sequence ID" value="MBT0723807.1"/>
    <property type="molecule type" value="Genomic_DNA"/>
</dbReference>
<keyword evidence="2" id="KW-1185">Reference proteome</keyword>